<evidence type="ECO:0000256" key="4">
    <source>
        <dbReference type="ARBA" id="ARBA00023014"/>
    </source>
</evidence>
<dbReference type="GO" id="GO:0003824">
    <property type="term" value="F:catalytic activity"/>
    <property type="evidence" value="ECO:0007669"/>
    <property type="project" value="InterPro"/>
</dbReference>
<name>A0A9D1K460_9BACT</name>
<keyword evidence="3" id="KW-0408">Iron</keyword>
<dbReference type="GO" id="GO:0051536">
    <property type="term" value="F:iron-sulfur cluster binding"/>
    <property type="evidence" value="ECO:0007669"/>
    <property type="project" value="UniProtKB-KW"/>
</dbReference>
<dbReference type="InterPro" id="IPR007197">
    <property type="entry name" value="rSAM"/>
</dbReference>
<dbReference type="AlphaFoldDB" id="A0A9D1K460"/>
<organism evidence="6 7">
    <name type="scientific">Candidatus Scatenecus faecavium</name>
    <dbReference type="NCBI Taxonomy" id="2840915"/>
    <lineage>
        <taxon>Bacteria</taxon>
        <taxon>Candidatus Scatenecus</taxon>
    </lineage>
</organism>
<protein>
    <submittedName>
        <fullName evidence="6">Radical SAM protein</fullName>
    </submittedName>
</protein>
<sequence length="352" mass="40533">MMITESRNKMTFERLKYYRHLGGGALECIASRLSKTPKPLCFSLMVTSKCNCDCDFCFWKHKKGTDDMPKEEIIRLLTEAGQIGYMDSILWGGEPLIRQDFAEICKASHDAGLYTKIATNGWFLETNPDFAKYTDLMFVSLDAIGKAHDDIRHMPGICDKVMSGIEYHKIHSPKMRIYVCCTVSTQTNFEQIKEVAQYCKDADILLYFTVNKAASIPEEAENVVATELENEQLSQMFVKIKELKKQGYPIRNSYYFMDYIIAKKTYYECHWPRIATVIYSNGDMLRCYDRKPFISVRNRPLKDVIKDPLFIETVNKCKDCKLACVGNYALDASGLWKLEWPAIKSLMEIAIT</sequence>
<feature type="domain" description="Radical SAM core" evidence="5">
    <location>
        <begin position="34"/>
        <end position="251"/>
    </location>
</feature>
<dbReference type="Gene3D" id="3.20.20.70">
    <property type="entry name" value="Aldolase class I"/>
    <property type="match status" value="1"/>
</dbReference>
<evidence type="ECO:0000313" key="6">
    <source>
        <dbReference type="EMBL" id="HIS83635.1"/>
    </source>
</evidence>
<evidence type="ECO:0000313" key="7">
    <source>
        <dbReference type="Proteomes" id="UP000824139"/>
    </source>
</evidence>
<evidence type="ECO:0000256" key="2">
    <source>
        <dbReference type="ARBA" id="ARBA00022723"/>
    </source>
</evidence>
<dbReference type="GO" id="GO:0046872">
    <property type="term" value="F:metal ion binding"/>
    <property type="evidence" value="ECO:0007669"/>
    <property type="project" value="UniProtKB-KW"/>
</dbReference>
<dbReference type="CDD" id="cd01335">
    <property type="entry name" value="Radical_SAM"/>
    <property type="match status" value="1"/>
</dbReference>
<evidence type="ECO:0000256" key="1">
    <source>
        <dbReference type="ARBA" id="ARBA00022691"/>
    </source>
</evidence>
<reference evidence="6" key="1">
    <citation type="submission" date="2020-10" db="EMBL/GenBank/DDBJ databases">
        <authorList>
            <person name="Gilroy R."/>
        </authorList>
    </citation>
    <scope>NUCLEOTIDE SEQUENCE</scope>
    <source>
        <strain evidence="6">CHK152-2994</strain>
    </source>
</reference>
<dbReference type="EMBL" id="DVJO01000182">
    <property type="protein sequence ID" value="HIS83635.1"/>
    <property type="molecule type" value="Genomic_DNA"/>
</dbReference>
<gene>
    <name evidence="6" type="ORF">IAD41_08545</name>
</gene>
<dbReference type="SFLD" id="SFLDS00029">
    <property type="entry name" value="Radical_SAM"/>
    <property type="match status" value="1"/>
</dbReference>
<proteinExistence type="predicted"/>
<dbReference type="PROSITE" id="PS51918">
    <property type="entry name" value="RADICAL_SAM"/>
    <property type="match status" value="1"/>
</dbReference>
<keyword evidence="2" id="KW-0479">Metal-binding</keyword>
<accession>A0A9D1K460</accession>
<dbReference type="SFLD" id="SFLDG01067">
    <property type="entry name" value="SPASM/twitch_domain_containing"/>
    <property type="match status" value="1"/>
</dbReference>
<dbReference type="InterPro" id="IPR013785">
    <property type="entry name" value="Aldolase_TIM"/>
</dbReference>
<dbReference type="PANTHER" id="PTHR11228">
    <property type="entry name" value="RADICAL SAM DOMAIN PROTEIN"/>
    <property type="match status" value="1"/>
</dbReference>
<dbReference type="Pfam" id="PF04055">
    <property type="entry name" value="Radical_SAM"/>
    <property type="match status" value="1"/>
</dbReference>
<keyword evidence="4" id="KW-0411">Iron-sulfur</keyword>
<dbReference type="SUPFAM" id="SSF102114">
    <property type="entry name" value="Radical SAM enzymes"/>
    <property type="match status" value="1"/>
</dbReference>
<evidence type="ECO:0000256" key="3">
    <source>
        <dbReference type="ARBA" id="ARBA00023004"/>
    </source>
</evidence>
<keyword evidence="1" id="KW-0949">S-adenosyl-L-methionine</keyword>
<dbReference type="InterPro" id="IPR058240">
    <property type="entry name" value="rSAM_sf"/>
</dbReference>
<dbReference type="Proteomes" id="UP000824139">
    <property type="component" value="Unassembled WGS sequence"/>
</dbReference>
<comment type="caution">
    <text evidence="6">The sequence shown here is derived from an EMBL/GenBank/DDBJ whole genome shotgun (WGS) entry which is preliminary data.</text>
</comment>
<reference evidence="6" key="2">
    <citation type="journal article" date="2021" name="PeerJ">
        <title>Extensive microbial diversity within the chicken gut microbiome revealed by metagenomics and culture.</title>
        <authorList>
            <person name="Gilroy R."/>
            <person name="Ravi A."/>
            <person name="Getino M."/>
            <person name="Pursley I."/>
            <person name="Horton D.L."/>
            <person name="Alikhan N.F."/>
            <person name="Baker D."/>
            <person name="Gharbi K."/>
            <person name="Hall N."/>
            <person name="Watson M."/>
            <person name="Adriaenssens E.M."/>
            <person name="Foster-Nyarko E."/>
            <person name="Jarju S."/>
            <person name="Secka A."/>
            <person name="Antonio M."/>
            <person name="Oren A."/>
            <person name="Chaudhuri R.R."/>
            <person name="La Ragione R."/>
            <person name="Hildebrand F."/>
            <person name="Pallen M.J."/>
        </authorList>
    </citation>
    <scope>NUCLEOTIDE SEQUENCE</scope>
    <source>
        <strain evidence="6">CHK152-2994</strain>
    </source>
</reference>
<dbReference type="PANTHER" id="PTHR11228:SF7">
    <property type="entry name" value="PQQA PEPTIDE CYCLASE"/>
    <property type="match status" value="1"/>
</dbReference>
<dbReference type="InterPro" id="IPR050377">
    <property type="entry name" value="Radical_SAM_PqqE_MftC-like"/>
</dbReference>
<evidence type="ECO:0000259" key="5">
    <source>
        <dbReference type="PROSITE" id="PS51918"/>
    </source>
</evidence>